<evidence type="ECO:0000313" key="1">
    <source>
        <dbReference type="EMBL" id="KAL1263789.1"/>
    </source>
</evidence>
<keyword evidence="2" id="KW-1185">Reference proteome</keyword>
<dbReference type="EMBL" id="JAYMGO010000012">
    <property type="protein sequence ID" value="KAL1263789.1"/>
    <property type="molecule type" value="Genomic_DNA"/>
</dbReference>
<comment type="caution">
    <text evidence="1">The sequence shown here is derived from an EMBL/GenBank/DDBJ whole genome shotgun (WGS) entry which is preliminary data.</text>
</comment>
<name>A0ABR3MIE4_9TELE</name>
<gene>
    <name evidence="1" type="ORF">QQF64_004144</name>
</gene>
<sequence>MQVILLSRTHQAAPTIHVHNHLTFDHTHLIPISQSQQRCLYKPQTQPYCLVSHSGKVSYLHAHAYPVQVLSASSSSPVCVCVLYRVYLPASAPGSLLKIL</sequence>
<evidence type="ECO:0000313" key="2">
    <source>
        <dbReference type="Proteomes" id="UP001558613"/>
    </source>
</evidence>
<accession>A0ABR3MIE4</accession>
<protein>
    <submittedName>
        <fullName evidence="1">Uncharacterized protein</fullName>
    </submittedName>
</protein>
<organism evidence="1 2">
    <name type="scientific">Cirrhinus molitorella</name>
    <name type="common">mud carp</name>
    <dbReference type="NCBI Taxonomy" id="172907"/>
    <lineage>
        <taxon>Eukaryota</taxon>
        <taxon>Metazoa</taxon>
        <taxon>Chordata</taxon>
        <taxon>Craniata</taxon>
        <taxon>Vertebrata</taxon>
        <taxon>Euteleostomi</taxon>
        <taxon>Actinopterygii</taxon>
        <taxon>Neopterygii</taxon>
        <taxon>Teleostei</taxon>
        <taxon>Ostariophysi</taxon>
        <taxon>Cypriniformes</taxon>
        <taxon>Cyprinidae</taxon>
        <taxon>Labeoninae</taxon>
        <taxon>Labeonini</taxon>
        <taxon>Cirrhinus</taxon>
    </lineage>
</organism>
<reference evidence="1 2" key="1">
    <citation type="submission" date="2023-09" db="EMBL/GenBank/DDBJ databases">
        <authorList>
            <person name="Wang M."/>
        </authorList>
    </citation>
    <scope>NUCLEOTIDE SEQUENCE [LARGE SCALE GENOMIC DNA]</scope>
    <source>
        <strain evidence="1">GT-2023</strain>
        <tissue evidence="1">Liver</tissue>
    </source>
</reference>
<dbReference type="Proteomes" id="UP001558613">
    <property type="component" value="Unassembled WGS sequence"/>
</dbReference>
<proteinExistence type="predicted"/>